<protein>
    <submittedName>
        <fullName evidence="1">Uncharacterized protein</fullName>
    </submittedName>
</protein>
<evidence type="ECO:0000313" key="1">
    <source>
        <dbReference type="EMBL" id="TSB48545.1"/>
    </source>
</evidence>
<gene>
    <name evidence="1" type="ORF">FN960_03045</name>
</gene>
<dbReference type="Proteomes" id="UP000318521">
    <property type="component" value="Unassembled WGS sequence"/>
</dbReference>
<proteinExistence type="predicted"/>
<dbReference type="RefSeq" id="WP_143846889.1">
    <property type="nucleotide sequence ID" value="NZ_VLXZ01000001.1"/>
</dbReference>
<dbReference type="AlphaFoldDB" id="A0A554A4E6"/>
<comment type="caution">
    <text evidence="1">The sequence shown here is derived from an EMBL/GenBank/DDBJ whole genome shotgun (WGS) entry which is preliminary data.</text>
</comment>
<dbReference type="EMBL" id="VLXZ01000001">
    <property type="protein sequence ID" value="TSB48545.1"/>
    <property type="molecule type" value="Genomic_DNA"/>
</dbReference>
<keyword evidence="2" id="KW-1185">Reference proteome</keyword>
<evidence type="ECO:0000313" key="2">
    <source>
        <dbReference type="Proteomes" id="UP000318521"/>
    </source>
</evidence>
<reference evidence="1 2" key="1">
    <citation type="submission" date="2019-07" db="EMBL/GenBank/DDBJ databases">
        <authorList>
            <person name="Park Y.J."/>
            <person name="Jeong S.E."/>
            <person name="Jung H.S."/>
        </authorList>
    </citation>
    <scope>NUCLEOTIDE SEQUENCE [LARGE SCALE GENOMIC DNA]</scope>
    <source>
        <strain evidence="2">P16(2019)</strain>
    </source>
</reference>
<name>A0A554A4E6_9BACI</name>
<sequence length="219" mass="25761">MKKKTMIFILSILLLVGGFFIVRSVTQTGVTALDDSFTREFLDEDVKVGDGFYLFESRNGKYDMVFPEDFHIVSPGYESSERFESLRLLFEDVMNGVNVTKNIQIDYRGRDQQRKSDYERDFERSLQAHSFEMQYQEYENNGYLIKHGSSYLTLNGNEVVATNPEEYNPNTYFAIISTSDYSQYILLRYRIICEEEHCNSNKEQEDNFFKELIEGIQFN</sequence>
<accession>A0A554A4E6</accession>
<dbReference type="OrthoDB" id="2890438at2"/>
<organism evidence="1 2">
    <name type="scientific">Alkalicoccobacillus porphyridii</name>
    <dbReference type="NCBI Taxonomy" id="2597270"/>
    <lineage>
        <taxon>Bacteria</taxon>
        <taxon>Bacillati</taxon>
        <taxon>Bacillota</taxon>
        <taxon>Bacilli</taxon>
        <taxon>Bacillales</taxon>
        <taxon>Bacillaceae</taxon>
        <taxon>Alkalicoccobacillus</taxon>
    </lineage>
</organism>